<dbReference type="AlphaFoldDB" id="A0AAV4MRF1"/>
<organism evidence="1 2">
    <name type="scientific">Caerostris darwini</name>
    <dbReference type="NCBI Taxonomy" id="1538125"/>
    <lineage>
        <taxon>Eukaryota</taxon>
        <taxon>Metazoa</taxon>
        <taxon>Ecdysozoa</taxon>
        <taxon>Arthropoda</taxon>
        <taxon>Chelicerata</taxon>
        <taxon>Arachnida</taxon>
        <taxon>Araneae</taxon>
        <taxon>Araneomorphae</taxon>
        <taxon>Entelegynae</taxon>
        <taxon>Araneoidea</taxon>
        <taxon>Araneidae</taxon>
        <taxon>Caerostris</taxon>
    </lineage>
</organism>
<evidence type="ECO:0000313" key="2">
    <source>
        <dbReference type="Proteomes" id="UP001054837"/>
    </source>
</evidence>
<accession>A0AAV4MRF1</accession>
<reference evidence="1 2" key="1">
    <citation type="submission" date="2021-06" db="EMBL/GenBank/DDBJ databases">
        <title>Caerostris darwini draft genome.</title>
        <authorList>
            <person name="Kono N."/>
            <person name="Arakawa K."/>
        </authorList>
    </citation>
    <scope>NUCLEOTIDE SEQUENCE [LARGE SCALE GENOMIC DNA]</scope>
</reference>
<gene>
    <name evidence="1" type="ORF">CDAR_248691</name>
</gene>
<keyword evidence="2" id="KW-1185">Reference proteome</keyword>
<dbReference type="EMBL" id="BPLQ01000787">
    <property type="protein sequence ID" value="GIX74980.1"/>
    <property type="molecule type" value="Genomic_DNA"/>
</dbReference>
<protein>
    <submittedName>
        <fullName evidence="1">Uncharacterized protein</fullName>
    </submittedName>
</protein>
<comment type="caution">
    <text evidence="1">The sequence shown here is derived from an EMBL/GenBank/DDBJ whole genome shotgun (WGS) entry which is preliminary data.</text>
</comment>
<name>A0AAV4MRF1_9ARAC</name>
<sequence length="72" mass="7973">MSKPIDDTTLKKIFNFLLLAIHGYRKLVFLKDLEKADTPVVSFDDHSLLVFGRLPNSLQTSGAIGKGRGKEA</sequence>
<dbReference type="Proteomes" id="UP001054837">
    <property type="component" value="Unassembled WGS sequence"/>
</dbReference>
<proteinExistence type="predicted"/>
<evidence type="ECO:0000313" key="1">
    <source>
        <dbReference type="EMBL" id="GIX74980.1"/>
    </source>
</evidence>